<dbReference type="PANTHER" id="PTHR43312">
    <property type="entry name" value="D-THREO-ALDOSE 1-DEHYDROGENASE"/>
    <property type="match status" value="1"/>
</dbReference>
<proteinExistence type="predicted"/>
<dbReference type="Gene3D" id="3.20.20.100">
    <property type="entry name" value="NADP-dependent oxidoreductase domain"/>
    <property type="match status" value="1"/>
</dbReference>
<dbReference type="SUPFAM" id="SSF51430">
    <property type="entry name" value="NAD(P)-linked oxidoreductase"/>
    <property type="match status" value="1"/>
</dbReference>
<dbReference type="AlphaFoldDB" id="A0A934VNQ9"/>
<dbReference type="InterPro" id="IPR036812">
    <property type="entry name" value="NAD(P)_OxRdtase_dom_sf"/>
</dbReference>
<dbReference type="Proteomes" id="UP000617628">
    <property type="component" value="Unassembled WGS sequence"/>
</dbReference>
<sequence>MKLSRREFTRSLGFGISSMTCLALSGCGKRTGISENGNSASAAFPKIGFDGFFVGQRGVDDAQALIETAIENGFHFFDNATTYIEGRSERRYGFYLTPKYRDQIFLQSRTKSRTKSVAQVDIDLTLARHQTDYLDSYLMNSVVPYHRDHQVEMPDEDVFEALIEAKKGGKTKRIGIRTREDTTALQALLKTYESEVDCVMVPNSLSPSDKAIVHCKKHGITVIGAVDREAQPNWLKSGPDAALPQAHLDSWVLSLRTPQEVASFASKAKGLKGGIS</sequence>
<dbReference type="InterPro" id="IPR023210">
    <property type="entry name" value="NADP_OxRdtase_dom"/>
</dbReference>
<dbReference type="RefSeq" id="WP_200354704.1">
    <property type="nucleotide sequence ID" value="NZ_JAENIL010000009.1"/>
</dbReference>
<dbReference type="Pfam" id="PF00248">
    <property type="entry name" value="Aldo_ket_red"/>
    <property type="match status" value="1"/>
</dbReference>
<keyword evidence="3" id="KW-1185">Reference proteome</keyword>
<comment type="caution">
    <text evidence="2">The sequence shown here is derived from an EMBL/GenBank/DDBJ whole genome shotgun (WGS) entry which is preliminary data.</text>
</comment>
<organism evidence="2 3">
    <name type="scientific">Pelagicoccus mobilis</name>
    <dbReference type="NCBI Taxonomy" id="415221"/>
    <lineage>
        <taxon>Bacteria</taxon>
        <taxon>Pseudomonadati</taxon>
        <taxon>Verrucomicrobiota</taxon>
        <taxon>Opitutia</taxon>
        <taxon>Puniceicoccales</taxon>
        <taxon>Pelagicoccaceae</taxon>
        <taxon>Pelagicoccus</taxon>
    </lineage>
</organism>
<dbReference type="EMBL" id="JAENIL010000009">
    <property type="protein sequence ID" value="MBK1876487.1"/>
    <property type="molecule type" value="Genomic_DNA"/>
</dbReference>
<dbReference type="InterPro" id="IPR053135">
    <property type="entry name" value="AKR2_Oxidoreductase"/>
</dbReference>
<feature type="domain" description="NADP-dependent oxidoreductase" evidence="1">
    <location>
        <begin position="60"/>
        <end position="224"/>
    </location>
</feature>
<evidence type="ECO:0000313" key="2">
    <source>
        <dbReference type="EMBL" id="MBK1876487.1"/>
    </source>
</evidence>
<gene>
    <name evidence="2" type="ORF">JIN87_06370</name>
</gene>
<evidence type="ECO:0000313" key="3">
    <source>
        <dbReference type="Proteomes" id="UP000617628"/>
    </source>
</evidence>
<name>A0A934VNQ9_9BACT</name>
<dbReference type="PANTHER" id="PTHR43312:SF1">
    <property type="entry name" value="NADP-DEPENDENT OXIDOREDUCTASE DOMAIN-CONTAINING PROTEIN"/>
    <property type="match status" value="1"/>
</dbReference>
<evidence type="ECO:0000259" key="1">
    <source>
        <dbReference type="Pfam" id="PF00248"/>
    </source>
</evidence>
<accession>A0A934VNQ9</accession>
<protein>
    <submittedName>
        <fullName evidence="2">Aldo/keto reductase</fullName>
    </submittedName>
</protein>
<reference evidence="2" key="1">
    <citation type="submission" date="2021-01" db="EMBL/GenBank/DDBJ databases">
        <title>Modified the classification status of verrucomicrobia.</title>
        <authorList>
            <person name="Feng X."/>
        </authorList>
    </citation>
    <scope>NUCLEOTIDE SEQUENCE</scope>
    <source>
        <strain evidence="2">KCTC 13126</strain>
    </source>
</reference>
<dbReference type="PROSITE" id="PS51257">
    <property type="entry name" value="PROKAR_LIPOPROTEIN"/>
    <property type="match status" value="1"/>
</dbReference>